<dbReference type="PANTHER" id="PTHR13596">
    <property type="entry name" value="SMALL EDRK-RICH FACTOR 1"/>
    <property type="match status" value="1"/>
</dbReference>
<dbReference type="STRING" id="34475.A0A4Y9YE34"/>
<comment type="caution">
    <text evidence="5">The sequence shown here is derived from an EMBL/GenBank/DDBJ whole genome shotgun (WGS) entry which is preliminary data.</text>
</comment>
<dbReference type="Proteomes" id="UP000814176">
    <property type="component" value="Unassembled WGS sequence"/>
</dbReference>
<dbReference type="OrthoDB" id="18018at2759"/>
<evidence type="ECO:0000256" key="2">
    <source>
        <dbReference type="SAM" id="MobiDB-lite"/>
    </source>
</evidence>
<feature type="domain" description="Small EDRK-rich factor-like N-terminal" evidence="3">
    <location>
        <begin position="1"/>
        <end position="36"/>
    </location>
</feature>
<evidence type="ECO:0000313" key="7">
    <source>
        <dbReference type="Proteomes" id="UP000814176"/>
    </source>
</evidence>
<dbReference type="InterPro" id="IPR040211">
    <property type="entry name" value="SERF1/2-like"/>
</dbReference>
<organism evidence="5 6">
    <name type="scientific">Rhodofomes roseus</name>
    <dbReference type="NCBI Taxonomy" id="34475"/>
    <lineage>
        <taxon>Eukaryota</taxon>
        <taxon>Fungi</taxon>
        <taxon>Dikarya</taxon>
        <taxon>Basidiomycota</taxon>
        <taxon>Agaricomycotina</taxon>
        <taxon>Agaricomycetes</taxon>
        <taxon>Polyporales</taxon>
        <taxon>Rhodofomes</taxon>
    </lineage>
</organism>
<evidence type="ECO:0000259" key="3">
    <source>
        <dbReference type="Pfam" id="PF04419"/>
    </source>
</evidence>
<evidence type="ECO:0000313" key="6">
    <source>
        <dbReference type="Proteomes" id="UP000298390"/>
    </source>
</evidence>
<name>A0A4Y9YE34_9APHY</name>
<sequence length="63" mass="6969">MTRGNQRELAREKAAKKTAGKSKPKESGTSLQARKERDAEALRQKQKLKEEQKTGQDSGGANK</sequence>
<dbReference type="EMBL" id="SEKV01000246">
    <property type="protein sequence ID" value="TFY60595.1"/>
    <property type="molecule type" value="Genomic_DNA"/>
</dbReference>
<feature type="compositionally biased region" description="Basic and acidic residues" evidence="2">
    <location>
        <begin position="1"/>
        <end position="15"/>
    </location>
</feature>
<dbReference type="PANTHER" id="PTHR13596:SF0">
    <property type="entry name" value="SI:CH211-39K3.2-RELATED"/>
    <property type="match status" value="1"/>
</dbReference>
<feature type="region of interest" description="Disordered" evidence="2">
    <location>
        <begin position="1"/>
        <end position="63"/>
    </location>
</feature>
<dbReference type="AlphaFoldDB" id="A0A4Y9YE34"/>
<gene>
    <name evidence="4" type="ORF">C8Q71DRAFT_857973</name>
    <name evidence="5" type="ORF">EVJ58_g5044</name>
</gene>
<dbReference type="RefSeq" id="XP_047779005.1">
    <property type="nucleotide sequence ID" value="XM_047927460.1"/>
</dbReference>
<keyword evidence="7" id="KW-1185">Reference proteome</keyword>
<dbReference type="InterPro" id="IPR007513">
    <property type="entry name" value="SERF-like_N"/>
</dbReference>
<dbReference type="Pfam" id="PF04419">
    <property type="entry name" value="SERF-like_N"/>
    <property type="match status" value="1"/>
</dbReference>
<dbReference type="GeneID" id="72008192"/>
<feature type="compositionally biased region" description="Basic and acidic residues" evidence="2">
    <location>
        <begin position="33"/>
        <end position="54"/>
    </location>
</feature>
<proteinExistence type="inferred from homology"/>
<dbReference type="GO" id="GO:0005829">
    <property type="term" value="C:cytosol"/>
    <property type="evidence" value="ECO:0007669"/>
    <property type="project" value="TreeGrafter"/>
</dbReference>
<comment type="similarity">
    <text evidence="1">Belongs to the SERF family.</text>
</comment>
<evidence type="ECO:0000313" key="4">
    <source>
        <dbReference type="EMBL" id="KAH9836767.1"/>
    </source>
</evidence>
<protein>
    <recommendedName>
        <fullName evidence="3">Small EDRK-rich factor-like N-terminal domain-containing protein</fullName>
    </recommendedName>
</protein>
<evidence type="ECO:0000256" key="1">
    <source>
        <dbReference type="ARBA" id="ARBA00007309"/>
    </source>
</evidence>
<reference evidence="5 6" key="1">
    <citation type="submission" date="2019-01" db="EMBL/GenBank/DDBJ databases">
        <title>Genome sequencing of the rare red list fungi Fomitopsis rosea.</title>
        <authorList>
            <person name="Buettner E."/>
            <person name="Kellner H."/>
        </authorList>
    </citation>
    <scope>NUCLEOTIDE SEQUENCE [LARGE SCALE GENOMIC DNA]</scope>
    <source>
        <strain evidence="5 6">DSM 105464</strain>
    </source>
</reference>
<reference evidence="4 7" key="2">
    <citation type="journal article" date="2021" name="Environ. Microbiol.">
        <title>Gene family expansions and transcriptome signatures uncover fungal adaptations to wood decay.</title>
        <authorList>
            <person name="Hage H."/>
            <person name="Miyauchi S."/>
            <person name="Viragh M."/>
            <person name="Drula E."/>
            <person name="Min B."/>
            <person name="Chaduli D."/>
            <person name="Navarro D."/>
            <person name="Favel A."/>
            <person name="Norest M."/>
            <person name="Lesage-Meessen L."/>
            <person name="Balint B."/>
            <person name="Merenyi Z."/>
            <person name="de Eugenio L."/>
            <person name="Morin E."/>
            <person name="Martinez A.T."/>
            <person name="Baldrian P."/>
            <person name="Stursova M."/>
            <person name="Martinez M.J."/>
            <person name="Novotny C."/>
            <person name="Magnuson J.K."/>
            <person name="Spatafora J.W."/>
            <person name="Maurice S."/>
            <person name="Pangilinan J."/>
            <person name="Andreopoulos W."/>
            <person name="LaButti K."/>
            <person name="Hundley H."/>
            <person name="Na H."/>
            <person name="Kuo A."/>
            <person name="Barry K."/>
            <person name="Lipzen A."/>
            <person name="Henrissat B."/>
            <person name="Riley R."/>
            <person name="Ahrendt S."/>
            <person name="Nagy L.G."/>
            <person name="Grigoriev I.V."/>
            <person name="Martin F."/>
            <person name="Rosso M.N."/>
        </authorList>
    </citation>
    <scope>NUCLEOTIDE SEQUENCE [LARGE SCALE GENOMIC DNA]</scope>
    <source>
        <strain evidence="4 7">CIRM-BRFM 1785</strain>
    </source>
</reference>
<dbReference type="Proteomes" id="UP000298390">
    <property type="component" value="Unassembled WGS sequence"/>
</dbReference>
<accession>A0A4Y9YE34</accession>
<dbReference type="EMBL" id="JADCUA010000010">
    <property type="protein sequence ID" value="KAH9836767.1"/>
    <property type="molecule type" value="Genomic_DNA"/>
</dbReference>
<evidence type="ECO:0000313" key="5">
    <source>
        <dbReference type="EMBL" id="TFY60595.1"/>
    </source>
</evidence>